<dbReference type="InterPro" id="IPR043502">
    <property type="entry name" value="DNA/RNA_pol_sf"/>
</dbReference>
<reference evidence="3 4" key="1">
    <citation type="journal article" date="2021" name="Elife">
        <title>Chloroplast acquisition without the gene transfer in kleptoplastic sea slugs, Plakobranchus ocellatus.</title>
        <authorList>
            <person name="Maeda T."/>
            <person name="Takahashi S."/>
            <person name="Yoshida T."/>
            <person name="Shimamura S."/>
            <person name="Takaki Y."/>
            <person name="Nagai Y."/>
            <person name="Toyoda A."/>
            <person name="Suzuki Y."/>
            <person name="Arimoto A."/>
            <person name="Ishii H."/>
            <person name="Satoh N."/>
            <person name="Nishiyama T."/>
            <person name="Hasebe M."/>
            <person name="Maruyama T."/>
            <person name="Minagawa J."/>
            <person name="Obokata J."/>
            <person name="Shigenobu S."/>
        </authorList>
    </citation>
    <scope>NUCLEOTIDE SEQUENCE [LARGE SCALE GENOMIC DNA]</scope>
</reference>
<comment type="caution">
    <text evidence="3">The sequence shown here is derived from an EMBL/GenBank/DDBJ whole genome shotgun (WGS) entry which is preliminary data.</text>
</comment>
<gene>
    <name evidence="3" type="ORF">PoB_006711500</name>
</gene>
<protein>
    <submittedName>
        <fullName evidence="3">Endonuclease-reverse transcriptase</fullName>
    </submittedName>
</protein>
<organism evidence="3 4">
    <name type="scientific">Plakobranchus ocellatus</name>
    <dbReference type="NCBI Taxonomy" id="259542"/>
    <lineage>
        <taxon>Eukaryota</taxon>
        <taxon>Metazoa</taxon>
        <taxon>Spiralia</taxon>
        <taxon>Lophotrochozoa</taxon>
        <taxon>Mollusca</taxon>
        <taxon>Gastropoda</taxon>
        <taxon>Heterobranchia</taxon>
        <taxon>Euthyneura</taxon>
        <taxon>Panpulmonata</taxon>
        <taxon>Sacoglossa</taxon>
        <taxon>Placobranchoidea</taxon>
        <taxon>Plakobranchidae</taxon>
        <taxon>Plakobranchus</taxon>
    </lineage>
</organism>
<dbReference type="EMBL" id="BLXT01007620">
    <property type="protein sequence ID" value="GFO40610.1"/>
    <property type="molecule type" value="Genomic_DNA"/>
</dbReference>
<evidence type="ECO:0000313" key="4">
    <source>
        <dbReference type="Proteomes" id="UP000735302"/>
    </source>
</evidence>
<dbReference type="InterPro" id="IPR000477">
    <property type="entry name" value="RT_dom"/>
</dbReference>
<feature type="compositionally biased region" description="Basic and acidic residues" evidence="1">
    <location>
        <begin position="41"/>
        <end position="50"/>
    </location>
</feature>
<feature type="region of interest" description="Disordered" evidence="1">
    <location>
        <begin position="18"/>
        <end position="50"/>
    </location>
</feature>
<sequence>MNQSHTETLVNNVKRICDSNPSPSFGRDSHVQQMAPGRQPETARKTKTDKTSKLATWNVCTLHQKGKLENFVKEMERMKLNILGLAQEIEQKLNIDSKFMHAKIKDVSGEEIKCSSPGCIKSKDGTMLMEKKEILNRWSEYVEDLLKDDRCKKPIIKKKIECPTILKEEVEAAIKKMKNGKATGPDNIPVEIVKALDNLGLDLTTKLLNTIFDGTIPEDVCKSVFVVLPKTPGATECKLHITISLMSHFTKILLRALMHRMRKSIRPEISPKQFGFMLDKRTRNAIFTLSMLMERCIEMQKDLHLCFIDYSKAFDKVRHVELFRMLEKFDIDGKDLRVIRNLYWDQTAAVRIEGEYSDFKPIRRGVRQGCVMSSDLFTLYSEIMLRNLDDISSLKINGENLNNLR</sequence>
<feature type="domain" description="Reverse transcriptase" evidence="2">
    <location>
        <begin position="209"/>
        <end position="405"/>
    </location>
</feature>
<evidence type="ECO:0000259" key="2">
    <source>
        <dbReference type="PROSITE" id="PS50878"/>
    </source>
</evidence>
<keyword evidence="3" id="KW-0255">Endonuclease</keyword>
<dbReference type="GO" id="GO:0004519">
    <property type="term" value="F:endonuclease activity"/>
    <property type="evidence" value="ECO:0007669"/>
    <property type="project" value="UniProtKB-KW"/>
</dbReference>
<dbReference type="SUPFAM" id="SSF56672">
    <property type="entry name" value="DNA/RNA polymerases"/>
    <property type="match status" value="1"/>
</dbReference>
<dbReference type="PANTHER" id="PTHR19446">
    <property type="entry name" value="REVERSE TRANSCRIPTASES"/>
    <property type="match status" value="1"/>
</dbReference>
<keyword evidence="3" id="KW-0378">Hydrolase</keyword>
<dbReference type="Proteomes" id="UP000735302">
    <property type="component" value="Unassembled WGS sequence"/>
</dbReference>
<evidence type="ECO:0000313" key="3">
    <source>
        <dbReference type="EMBL" id="GFO40610.1"/>
    </source>
</evidence>
<dbReference type="Pfam" id="PF00078">
    <property type="entry name" value="RVT_1"/>
    <property type="match status" value="1"/>
</dbReference>
<name>A0AAV4D967_9GAST</name>
<keyword evidence="3" id="KW-0540">Nuclease</keyword>
<dbReference type="AlphaFoldDB" id="A0AAV4D967"/>
<proteinExistence type="predicted"/>
<keyword evidence="4" id="KW-1185">Reference proteome</keyword>
<evidence type="ECO:0000256" key="1">
    <source>
        <dbReference type="SAM" id="MobiDB-lite"/>
    </source>
</evidence>
<accession>A0AAV4D967</accession>
<dbReference type="PROSITE" id="PS50878">
    <property type="entry name" value="RT_POL"/>
    <property type="match status" value="1"/>
</dbReference>